<dbReference type="InterPro" id="IPR020472">
    <property type="entry name" value="WD40_PAC1"/>
</dbReference>
<dbReference type="SUPFAM" id="SSF50978">
    <property type="entry name" value="WD40 repeat-like"/>
    <property type="match status" value="1"/>
</dbReference>
<sequence>MSHPILQHRTLQPTGPPPPGPSQQQSHARLSESFDAIRQEFDGVLSDLNIIRSQRDELESKVTAQVNELTKIHQSFYDLEAQHSKVRQQYEEEVNRLRQELHIARSNVPSSAPPHTTIGPGSIGIPGPSGASSSAPGIQLSSGPQTYANEPYYPRERERERDKEREREQRDRDRERDRAERERESDNRERERPPRDARGGDPDFKRGLSDRDRDPKRGYNKDRMKMDRPDHFSPSLGPGLTPKLPPPPSSTSTPGGPGLPPQQSLSTPHAPYPAAGPSSSSAPALAEPAGHSGTLVPISGGSNGGFPDDLDIHNVPPELKKEGSDWFAIFNPKVKRVLDVTLVHTLMHESVVCCVRFSADGKFLATGCNRTAQIYDTKTGAKTCVLVDESAGKAGDLYIRSVCFSPDGKYLATGAEDKQIRIWDIAKKRIRSVFDGHQQEIYSLDFSHDGRLIVSGSGDKTARIWDMSDGTSKVLTINDPDSLNNDAGVTSVAISPNGQLVAAGSLDTVVRIWDVATAQLVERLRGHRDSVYSVAFTPDGKGLVSGSLDKTLKYWDVSGLVAGGVKGRKEGTNGAGPPNGPGAPGAITRKDGDKTSRCTMDFTGHKDYVLSVAVSHDGQWVVSGSKDRGVQFWDSRTAIVQCMLQGHKNSVISIDLSPMSNILATGSGDWQARICTFDPRSRSHDTLKTLLILVPQGVTTQSRPTNEGTPDPYQPVTCSLAFPLACLYRPTLI</sequence>
<comment type="similarity">
    <text evidence="8">Belongs to the WD repeat TUP1 family.</text>
</comment>
<protein>
    <submittedName>
        <fullName evidence="12">WD40-repeat-containing domain protein</fullName>
    </submittedName>
</protein>
<dbReference type="FunFam" id="2.130.10.10:FF:000503">
    <property type="entry name" value="Glucose repression regulatory protein TUP1"/>
    <property type="match status" value="1"/>
</dbReference>
<dbReference type="SMART" id="SM00320">
    <property type="entry name" value="WD40"/>
    <property type="match status" value="7"/>
</dbReference>
<feature type="compositionally biased region" description="Low complexity" evidence="10">
    <location>
        <begin position="233"/>
        <end position="242"/>
    </location>
</feature>
<keyword evidence="7" id="KW-0539">Nucleus</keyword>
<evidence type="ECO:0000256" key="4">
    <source>
        <dbReference type="ARBA" id="ARBA00022737"/>
    </source>
</evidence>
<dbReference type="EMBL" id="MU150346">
    <property type="protein sequence ID" value="KAF9458251.1"/>
    <property type="molecule type" value="Genomic_DNA"/>
</dbReference>
<dbReference type="InterPro" id="IPR001680">
    <property type="entry name" value="WD40_rpt"/>
</dbReference>
<keyword evidence="14" id="KW-1185">Reference proteome</keyword>
<evidence type="ECO:0000313" key="13">
    <source>
        <dbReference type="EMBL" id="KAF9458251.1"/>
    </source>
</evidence>
<feature type="compositionally biased region" description="Polar residues" evidence="10">
    <location>
        <begin position="139"/>
        <end position="148"/>
    </location>
</feature>
<dbReference type="InterPro" id="IPR019775">
    <property type="entry name" value="WD40_repeat_CS"/>
</dbReference>
<keyword evidence="3 9" id="KW-0853">WD repeat</keyword>
<feature type="repeat" description="WD" evidence="9">
    <location>
        <begin position="399"/>
        <end position="433"/>
    </location>
</feature>
<dbReference type="InterPro" id="IPR013890">
    <property type="entry name" value="Tscrpt_rep_Tup1_N"/>
</dbReference>
<feature type="repeat" description="WD" evidence="9">
    <location>
        <begin position="602"/>
        <end position="637"/>
    </location>
</feature>
<keyword evidence="2" id="KW-0678">Repressor</keyword>
<organism evidence="12 14">
    <name type="scientific">Collybia nuda</name>
    <dbReference type="NCBI Taxonomy" id="64659"/>
    <lineage>
        <taxon>Eukaryota</taxon>
        <taxon>Fungi</taxon>
        <taxon>Dikarya</taxon>
        <taxon>Basidiomycota</taxon>
        <taxon>Agaricomycotina</taxon>
        <taxon>Agaricomycetes</taxon>
        <taxon>Agaricomycetidae</taxon>
        <taxon>Agaricales</taxon>
        <taxon>Tricholomatineae</taxon>
        <taxon>Clitocybaceae</taxon>
        <taxon>Collybia</taxon>
    </lineage>
</organism>
<evidence type="ECO:0000256" key="9">
    <source>
        <dbReference type="PROSITE-ProRule" id="PRU00221"/>
    </source>
</evidence>
<comment type="caution">
    <text evidence="12">The sequence shown here is derived from an EMBL/GenBank/DDBJ whole genome shotgun (WGS) entry which is preliminary data.</text>
</comment>
<feature type="domain" description="Transcriptional repressor Tup1 N-terminal" evidence="11">
    <location>
        <begin position="29"/>
        <end position="102"/>
    </location>
</feature>
<feature type="repeat" description="WD" evidence="9">
    <location>
        <begin position="482"/>
        <end position="523"/>
    </location>
</feature>
<dbReference type="Proteomes" id="UP000807353">
    <property type="component" value="Unassembled WGS sequence"/>
</dbReference>
<keyword evidence="6" id="KW-0804">Transcription</keyword>
<dbReference type="InterPro" id="IPR015943">
    <property type="entry name" value="WD40/YVTN_repeat-like_dom_sf"/>
</dbReference>
<proteinExistence type="inferred from homology"/>
<evidence type="ECO:0000256" key="5">
    <source>
        <dbReference type="ARBA" id="ARBA00023015"/>
    </source>
</evidence>
<dbReference type="Gene3D" id="2.130.10.10">
    <property type="entry name" value="YVTN repeat-like/Quinoprotein amine dehydrogenase"/>
    <property type="match status" value="1"/>
</dbReference>
<evidence type="ECO:0000259" key="11">
    <source>
        <dbReference type="Pfam" id="PF08581"/>
    </source>
</evidence>
<evidence type="ECO:0000256" key="2">
    <source>
        <dbReference type="ARBA" id="ARBA00022491"/>
    </source>
</evidence>
<feature type="region of interest" description="Disordered" evidence="10">
    <location>
        <begin position="104"/>
        <end position="302"/>
    </location>
</feature>
<dbReference type="PROSITE" id="PS00678">
    <property type="entry name" value="WD_REPEATS_1"/>
    <property type="match status" value="4"/>
</dbReference>
<keyword evidence="5" id="KW-0805">Transcription regulation</keyword>
<evidence type="ECO:0000256" key="3">
    <source>
        <dbReference type="ARBA" id="ARBA00022574"/>
    </source>
</evidence>
<dbReference type="PROSITE" id="PS50082">
    <property type="entry name" value="WD_REPEATS_2"/>
    <property type="match status" value="6"/>
</dbReference>
<feature type="compositionally biased region" description="Low complexity" evidence="10">
    <location>
        <begin position="118"/>
        <end position="138"/>
    </location>
</feature>
<feature type="region of interest" description="Disordered" evidence="10">
    <location>
        <begin position="567"/>
        <end position="594"/>
    </location>
</feature>
<reference evidence="12" key="1">
    <citation type="submission" date="2020-11" db="EMBL/GenBank/DDBJ databases">
        <authorList>
            <consortium name="DOE Joint Genome Institute"/>
            <person name="Ahrendt S."/>
            <person name="Riley R."/>
            <person name="Andreopoulos W."/>
            <person name="Labutti K."/>
            <person name="Pangilinan J."/>
            <person name="Ruiz-Duenas F.J."/>
            <person name="Barrasa J.M."/>
            <person name="Sanchez-Garcia M."/>
            <person name="Camarero S."/>
            <person name="Miyauchi S."/>
            <person name="Serrano A."/>
            <person name="Linde D."/>
            <person name="Babiker R."/>
            <person name="Drula E."/>
            <person name="Ayuso-Fernandez I."/>
            <person name="Pacheco R."/>
            <person name="Padilla G."/>
            <person name="Ferreira P."/>
            <person name="Barriuso J."/>
            <person name="Kellner H."/>
            <person name="Castanera R."/>
            <person name="Alfaro M."/>
            <person name="Ramirez L."/>
            <person name="Pisabarro A.G."/>
            <person name="Kuo A."/>
            <person name="Tritt A."/>
            <person name="Lipzen A."/>
            <person name="He G."/>
            <person name="Yan M."/>
            <person name="Ng V."/>
            <person name="Cullen D."/>
            <person name="Martin F."/>
            <person name="Rosso M.-N."/>
            <person name="Henrissat B."/>
            <person name="Hibbett D."/>
            <person name="Martinez A.T."/>
            <person name="Grigoriev I.V."/>
        </authorList>
    </citation>
    <scope>NUCLEOTIDE SEQUENCE</scope>
    <source>
        <strain evidence="12">CBS 247.69</strain>
    </source>
</reference>
<dbReference type="PANTHER" id="PTHR44156">
    <property type="entry name" value="SUPERNUMERARY LIMBS, ISOFORM B-RELATED"/>
    <property type="match status" value="1"/>
</dbReference>
<dbReference type="GO" id="GO:0005634">
    <property type="term" value="C:nucleus"/>
    <property type="evidence" value="ECO:0007669"/>
    <property type="project" value="UniProtKB-SubCell"/>
</dbReference>
<evidence type="ECO:0000256" key="6">
    <source>
        <dbReference type="ARBA" id="ARBA00023163"/>
    </source>
</evidence>
<gene>
    <name evidence="12" type="ORF">BDZ94DRAFT_1178556</name>
    <name evidence="13" type="ORF">BDZ94DRAFT_1334104</name>
</gene>
<keyword evidence="4" id="KW-0677">Repeat</keyword>
<dbReference type="Gene3D" id="1.20.5.340">
    <property type="match status" value="1"/>
</dbReference>
<dbReference type="InterPro" id="IPR053299">
    <property type="entry name" value="ASTRA_WD_repeat"/>
</dbReference>
<comment type="subcellular location">
    <subcellularLocation>
        <location evidence="1">Nucleus</location>
    </subcellularLocation>
</comment>
<feature type="compositionally biased region" description="Basic and acidic residues" evidence="10">
    <location>
        <begin position="153"/>
        <end position="231"/>
    </location>
</feature>
<evidence type="ECO:0000256" key="10">
    <source>
        <dbReference type="SAM" id="MobiDB-lite"/>
    </source>
</evidence>
<dbReference type="PROSITE" id="PS50294">
    <property type="entry name" value="WD_REPEATS_REGION"/>
    <property type="match status" value="5"/>
</dbReference>
<dbReference type="Pfam" id="PF00400">
    <property type="entry name" value="WD40"/>
    <property type="match status" value="7"/>
</dbReference>
<feature type="repeat" description="WD" evidence="9">
    <location>
        <begin position="524"/>
        <end position="558"/>
    </location>
</feature>
<feature type="region of interest" description="Disordered" evidence="10">
    <location>
        <begin position="1"/>
        <end position="29"/>
    </location>
</feature>
<feature type="repeat" description="WD" evidence="9">
    <location>
        <begin position="644"/>
        <end position="674"/>
    </location>
</feature>
<dbReference type="CDD" id="cd00200">
    <property type="entry name" value="WD40"/>
    <property type="match status" value="1"/>
</dbReference>
<dbReference type="OrthoDB" id="17410at2759"/>
<evidence type="ECO:0000256" key="1">
    <source>
        <dbReference type="ARBA" id="ARBA00004123"/>
    </source>
</evidence>
<evidence type="ECO:0000313" key="12">
    <source>
        <dbReference type="EMBL" id="KAF9456056.1"/>
    </source>
</evidence>
<dbReference type="InterPro" id="IPR036322">
    <property type="entry name" value="WD40_repeat_dom_sf"/>
</dbReference>
<dbReference type="PRINTS" id="PR00320">
    <property type="entry name" value="GPROTEINBRPT"/>
</dbReference>
<dbReference type="EMBL" id="MU150468">
    <property type="protein sequence ID" value="KAF9456056.1"/>
    <property type="molecule type" value="Genomic_DNA"/>
</dbReference>
<evidence type="ECO:0000256" key="8">
    <source>
        <dbReference type="ARBA" id="ARBA00060760"/>
    </source>
</evidence>
<accession>A0A9P5XUQ9</accession>
<dbReference type="AlphaFoldDB" id="A0A9P5XUQ9"/>
<name>A0A9P5XUQ9_9AGAR</name>
<dbReference type="Pfam" id="PF08581">
    <property type="entry name" value="Tup_N"/>
    <property type="match status" value="1"/>
</dbReference>
<feature type="compositionally biased region" description="Low complexity" evidence="10">
    <location>
        <begin position="261"/>
        <end position="289"/>
    </location>
</feature>
<evidence type="ECO:0000313" key="14">
    <source>
        <dbReference type="Proteomes" id="UP000807353"/>
    </source>
</evidence>
<evidence type="ECO:0000256" key="7">
    <source>
        <dbReference type="ARBA" id="ARBA00023242"/>
    </source>
</evidence>
<feature type="repeat" description="WD" evidence="9">
    <location>
        <begin position="434"/>
        <end position="475"/>
    </location>
</feature>